<evidence type="ECO:0000259" key="1">
    <source>
        <dbReference type="Pfam" id="PF13843"/>
    </source>
</evidence>
<reference evidence="2" key="1">
    <citation type="submission" date="2023-06" db="EMBL/GenBank/DDBJ databases">
        <authorList>
            <person name="Kurt Z."/>
        </authorList>
    </citation>
    <scope>NUCLEOTIDE SEQUENCE</scope>
</reference>
<gene>
    <name evidence="2" type="ORF">HINF_LOCUS43484</name>
    <name evidence="3" type="ORF">HINF_LOCUS46807</name>
</gene>
<dbReference type="Proteomes" id="UP001642409">
    <property type="component" value="Unassembled WGS sequence"/>
</dbReference>
<dbReference type="AlphaFoldDB" id="A0AA86UHD7"/>
<reference evidence="3 4" key="2">
    <citation type="submission" date="2024-07" db="EMBL/GenBank/DDBJ databases">
        <authorList>
            <person name="Akdeniz Z."/>
        </authorList>
    </citation>
    <scope>NUCLEOTIDE SEQUENCE [LARGE SCALE GENOMIC DNA]</scope>
</reference>
<dbReference type="Pfam" id="PF13843">
    <property type="entry name" value="DDE_Tnp_1_7"/>
    <property type="match status" value="1"/>
</dbReference>
<protein>
    <submittedName>
        <fullName evidence="2">PiggyBac transposable element-derived protein</fullName>
    </submittedName>
    <submittedName>
        <fullName evidence="3">PiggyBac_transposable element-derived protein</fullName>
    </submittedName>
</protein>
<sequence>MSEVFPTSNDSQHQQTVFKIFQEHFSREILVRMSRDTITFSRYRYGTHATLLSVDMLYRFISVLLTMCTNPVQHFVDYWSDDPNICNDYIKETLDMDLFLLFWNNLRYYDTRGNVNLAEDQLQDLDESGYNTRDYIAYMEFAKSYEKERQVDPVLNRINALRLKLQELWMLSFANNNPNLMQNVDQHLILLSGDILFQAFNSDQPSGFDVNMTCNNFTGYICGIQLNQIIDENDYSKPETLENAFNIASSFKSMINAQHLNKVKLVHRTRKLSNKIFMLLLQISVFNSFVVFKSQNPKVVCSIKDFYFWLSSELRNQAKQHRIYFLQKKGVYNQPKIQRIIRTHSVQGIQHQKLTERKCVLCFKSASYYCNACKSTYCQQCSEAHVDDILQTISVQK</sequence>
<keyword evidence="4" id="KW-1185">Reference proteome</keyword>
<evidence type="ECO:0000313" key="3">
    <source>
        <dbReference type="EMBL" id="CAL6055985.1"/>
    </source>
</evidence>
<dbReference type="EMBL" id="CATOUU010000868">
    <property type="protein sequence ID" value="CAI9955839.1"/>
    <property type="molecule type" value="Genomic_DNA"/>
</dbReference>
<name>A0AA86UHD7_9EUKA</name>
<accession>A0AA86UHD7</accession>
<evidence type="ECO:0000313" key="4">
    <source>
        <dbReference type="Proteomes" id="UP001642409"/>
    </source>
</evidence>
<dbReference type="InterPro" id="IPR029526">
    <property type="entry name" value="PGBD"/>
</dbReference>
<dbReference type="EMBL" id="CAXDID020000208">
    <property type="protein sequence ID" value="CAL6055985.1"/>
    <property type="molecule type" value="Genomic_DNA"/>
</dbReference>
<comment type="caution">
    <text evidence="2">The sequence shown here is derived from an EMBL/GenBank/DDBJ whole genome shotgun (WGS) entry which is preliminary data.</text>
</comment>
<proteinExistence type="predicted"/>
<evidence type="ECO:0000313" key="2">
    <source>
        <dbReference type="EMBL" id="CAI9955839.1"/>
    </source>
</evidence>
<organism evidence="2">
    <name type="scientific">Hexamita inflata</name>
    <dbReference type="NCBI Taxonomy" id="28002"/>
    <lineage>
        <taxon>Eukaryota</taxon>
        <taxon>Metamonada</taxon>
        <taxon>Diplomonadida</taxon>
        <taxon>Hexamitidae</taxon>
        <taxon>Hexamitinae</taxon>
        <taxon>Hexamita</taxon>
    </lineage>
</organism>
<feature type="domain" description="PiggyBac transposable element-derived protein" evidence="1">
    <location>
        <begin position="20"/>
        <end position="140"/>
    </location>
</feature>